<dbReference type="EMBL" id="BAAAHH010000016">
    <property type="protein sequence ID" value="GAA0955571.1"/>
    <property type="molecule type" value="Genomic_DNA"/>
</dbReference>
<comment type="caution">
    <text evidence="2">The sequence shown here is derived from an EMBL/GenBank/DDBJ whole genome shotgun (WGS) entry which is preliminary data.</text>
</comment>
<reference evidence="2 3" key="1">
    <citation type="journal article" date="2019" name="Int. J. Syst. Evol. Microbiol.">
        <title>The Global Catalogue of Microorganisms (GCM) 10K type strain sequencing project: providing services to taxonomists for standard genome sequencing and annotation.</title>
        <authorList>
            <consortium name="The Broad Institute Genomics Platform"/>
            <consortium name="The Broad Institute Genome Sequencing Center for Infectious Disease"/>
            <person name="Wu L."/>
            <person name="Ma J."/>
        </authorList>
    </citation>
    <scope>NUCLEOTIDE SEQUENCE [LARGE SCALE GENOMIC DNA]</scope>
    <source>
        <strain evidence="2 3">JCM 10696</strain>
    </source>
</reference>
<dbReference type="Proteomes" id="UP001500665">
    <property type="component" value="Unassembled WGS sequence"/>
</dbReference>
<feature type="chain" id="PRO_5047120977" description="Secreted protein" evidence="1">
    <location>
        <begin position="24"/>
        <end position="387"/>
    </location>
</feature>
<evidence type="ECO:0000313" key="2">
    <source>
        <dbReference type="EMBL" id="GAA0955571.1"/>
    </source>
</evidence>
<keyword evidence="1" id="KW-0732">Signal</keyword>
<organism evidence="2 3">
    <name type="scientific">Actinocorallia libanotica</name>
    <dbReference type="NCBI Taxonomy" id="46162"/>
    <lineage>
        <taxon>Bacteria</taxon>
        <taxon>Bacillati</taxon>
        <taxon>Actinomycetota</taxon>
        <taxon>Actinomycetes</taxon>
        <taxon>Streptosporangiales</taxon>
        <taxon>Thermomonosporaceae</taxon>
        <taxon>Actinocorallia</taxon>
    </lineage>
</organism>
<evidence type="ECO:0000313" key="3">
    <source>
        <dbReference type="Proteomes" id="UP001500665"/>
    </source>
</evidence>
<sequence>MQRIASAAVIAVGLLAAPGTAQAAEEWTQVAPAFTWPDRHFADVEGTGDGGAWAVGFQRTKYVSVPTGISPDASQIVLLDVPPKPVLQRFDGTKWKNVATHGLDGDGALQDVDAVSASDVWISGYRHTNGREGTTYLAHWDGTKWNTVDPPAPFERARRRQLSAEADALWLMEDGKVSRRKDGAWTTYELGDVWDLDTYPSGGAWAQGGRWLRHFDGTAWKSIAPPPGGFGPVFHATGPDTGWTAAGSGLARWDGSSWTTTPYPAGYKGGGTSSNADPSGPWVQVIPEEPTYEDKEMNLHWDGSSWQRFPSAPLPTAGTAQGDLWTVMDAPLGSSDYYLHRWNGTAWVRDHPGSQAFRNIRLTALPGGLLATGQDKNGNVRAFTTSD</sequence>
<proteinExistence type="predicted"/>
<evidence type="ECO:0000256" key="1">
    <source>
        <dbReference type="SAM" id="SignalP"/>
    </source>
</evidence>
<accession>A0ABN1RE58</accession>
<name>A0ABN1RE58_9ACTN</name>
<feature type="signal peptide" evidence="1">
    <location>
        <begin position="1"/>
        <end position="23"/>
    </location>
</feature>
<keyword evidence="3" id="KW-1185">Reference proteome</keyword>
<protein>
    <recommendedName>
        <fullName evidence="4">Secreted protein</fullName>
    </recommendedName>
</protein>
<gene>
    <name evidence="2" type="ORF">GCM10009550_40610</name>
</gene>
<evidence type="ECO:0008006" key="4">
    <source>
        <dbReference type="Google" id="ProtNLM"/>
    </source>
</evidence>